<dbReference type="RefSeq" id="WP_169224378.1">
    <property type="nucleotide sequence ID" value="NZ_JABBGC010000001.1"/>
</dbReference>
<sequence length="323" mass="36555">MDFSEEEIYELITKFLSGEATPDEAMQLEEWKEESIDHSEFYAHAVRLWEQVSGDASCPESTNKAWEKLAGKKTGNNKKKFTLKVILKVAAAVILMVSAGALLFKINHTPQREYSIMLDAGNNFLRDTLPDNSIVVLDKQSGFQYGADDNSRKAILKGQAWFCIQGIDGKPFEIETRYFKIKVLGTTFHVSVEKEFQSVTVTNGAVLLITPHDTLLVSANQKGCYLPSSGRLTLYRKIDINEMAYATHQFYFDDTRLEDICAKLASVYGRKMVIADESLKSMRMTAEFQNESLQDIMVIIAQTLHVHFKQTNDSIIIHEKNSD</sequence>
<evidence type="ECO:0000313" key="5">
    <source>
        <dbReference type="Proteomes" id="UP000583266"/>
    </source>
</evidence>
<evidence type="ECO:0000256" key="1">
    <source>
        <dbReference type="SAM" id="Phobius"/>
    </source>
</evidence>
<name>A0A848GKT2_9BACT</name>
<reference evidence="4 5" key="1">
    <citation type="submission" date="2020-04" db="EMBL/GenBank/DDBJ databases">
        <title>Chitinophaga sp. G-6-1-13 sp. nov., isolated from soil.</title>
        <authorList>
            <person name="Dahal R.H."/>
            <person name="Chaudhary D.K."/>
        </authorList>
    </citation>
    <scope>NUCLEOTIDE SEQUENCE [LARGE SCALE GENOMIC DNA]</scope>
    <source>
        <strain evidence="4 5">G-6-1-13</strain>
    </source>
</reference>
<dbReference type="Pfam" id="PF04773">
    <property type="entry name" value="FecR"/>
    <property type="match status" value="1"/>
</dbReference>
<feature type="transmembrane region" description="Helical" evidence="1">
    <location>
        <begin position="85"/>
        <end position="104"/>
    </location>
</feature>
<keyword evidence="5" id="KW-1185">Reference proteome</keyword>
<evidence type="ECO:0000259" key="2">
    <source>
        <dbReference type="Pfam" id="PF04773"/>
    </source>
</evidence>
<dbReference type="PANTHER" id="PTHR30273:SF2">
    <property type="entry name" value="PROTEIN FECR"/>
    <property type="match status" value="1"/>
</dbReference>
<keyword evidence="1" id="KW-0812">Transmembrane</keyword>
<dbReference type="PANTHER" id="PTHR30273">
    <property type="entry name" value="PERIPLASMIC SIGNAL SENSOR AND SIGMA FACTOR ACTIVATOR FECR-RELATED"/>
    <property type="match status" value="1"/>
</dbReference>
<dbReference type="InterPro" id="IPR006860">
    <property type="entry name" value="FecR"/>
</dbReference>
<protein>
    <submittedName>
        <fullName evidence="4">DUF4974 domain-containing protein</fullName>
    </submittedName>
</protein>
<dbReference type="InterPro" id="IPR032508">
    <property type="entry name" value="FecR_C"/>
</dbReference>
<gene>
    <name evidence="4" type="ORF">HHL17_08875</name>
</gene>
<keyword evidence="1" id="KW-0472">Membrane</keyword>
<comment type="caution">
    <text evidence="4">The sequence shown here is derived from an EMBL/GenBank/DDBJ whole genome shotgun (WGS) entry which is preliminary data.</text>
</comment>
<dbReference type="EMBL" id="JABBGC010000001">
    <property type="protein sequence ID" value="NML37310.1"/>
    <property type="molecule type" value="Genomic_DNA"/>
</dbReference>
<dbReference type="Pfam" id="PF16344">
    <property type="entry name" value="FecR_C"/>
    <property type="match status" value="1"/>
</dbReference>
<dbReference type="GO" id="GO:0016989">
    <property type="term" value="F:sigma factor antagonist activity"/>
    <property type="evidence" value="ECO:0007669"/>
    <property type="project" value="TreeGrafter"/>
</dbReference>
<dbReference type="Proteomes" id="UP000583266">
    <property type="component" value="Unassembled WGS sequence"/>
</dbReference>
<dbReference type="Gene3D" id="2.60.120.1440">
    <property type="match status" value="1"/>
</dbReference>
<feature type="domain" description="Protein FecR C-terminal" evidence="3">
    <location>
        <begin position="249"/>
        <end position="317"/>
    </location>
</feature>
<dbReference type="InterPro" id="IPR012373">
    <property type="entry name" value="Ferrdict_sens_TM"/>
</dbReference>
<dbReference type="Gene3D" id="3.55.50.30">
    <property type="match status" value="1"/>
</dbReference>
<keyword evidence="1" id="KW-1133">Transmembrane helix</keyword>
<evidence type="ECO:0000259" key="3">
    <source>
        <dbReference type="Pfam" id="PF16344"/>
    </source>
</evidence>
<evidence type="ECO:0000313" key="4">
    <source>
        <dbReference type="EMBL" id="NML37310.1"/>
    </source>
</evidence>
<dbReference type="PIRSF" id="PIRSF018266">
    <property type="entry name" value="FecR"/>
    <property type="match status" value="1"/>
</dbReference>
<accession>A0A848GKT2</accession>
<organism evidence="4 5">
    <name type="scientific">Chitinophaga fulva</name>
    <dbReference type="NCBI Taxonomy" id="2728842"/>
    <lineage>
        <taxon>Bacteria</taxon>
        <taxon>Pseudomonadati</taxon>
        <taxon>Bacteroidota</taxon>
        <taxon>Chitinophagia</taxon>
        <taxon>Chitinophagales</taxon>
        <taxon>Chitinophagaceae</taxon>
        <taxon>Chitinophaga</taxon>
    </lineage>
</organism>
<proteinExistence type="predicted"/>
<feature type="domain" description="FecR protein" evidence="2">
    <location>
        <begin position="128"/>
        <end position="206"/>
    </location>
</feature>
<dbReference type="AlphaFoldDB" id="A0A848GKT2"/>